<accession>A0A8S5NBA1</accession>
<organism evidence="1">
    <name type="scientific">Siphoviridae sp. ctdoa10</name>
    <dbReference type="NCBI Taxonomy" id="2826400"/>
    <lineage>
        <taxon>Viruses</taxon>
        <taxon>Duplodnaviria</taxon>
        <taxon>Heunggongvirae</taxon>
        <taxon>Uroviricota</taxon>
        <taxon>Caudoviricetes</taxon>
    </lineage>
</organism>
<sequence length="148" mass="15595">MGDGATLPAGASATPYDSAAMPVGSRKFTFEIDYQDTAEARIDLRVNWFNDNKVKINGPFDITTVTLPQGQTKAVAEVELPASAAPRWLPSIGVPAGSGDAAISSLKIYETPVKVQPVTVWDGASESAATITVWDGAREVPASIEFQA</sequence>
<evidence type="ECO:0000313" key="1">
    <source>
        <dbReference type="EMBL" id="DAD91966.1"/>
    </source>
</evidence>
<protein>
    <submittedName>
        <fullName evidence="1">Uncharacterized protein</fullName>
    </submittedName>
</protein>
<reference evidence="1" key="1">
    <citation type="journal article" date="2021" name="Proc. Natl. Acad. Sci. U.S.A.">
        <title>A Catalog of Tens of Thousands of Viruses from Human Metagenomes Reveals Hidden Associations with Chronic Diseases.</title>
        <authorList>
            <person name="Tisza M.J."/>
            <person name="Buck C.B."/>
        </authorList>
    </citation>
    <scope>NUCLEOTIDE SEQUENCE</scope>
    <source>
        <strain evidence="1">Ctdoa10</strain>
    </source>
</reference>
<name>A0A8S5NBA1_9CAUD</name>
<proteinExistence type="predicted"/>
<dbReference type="EMBL" id="BK015125">
    <property type="protein sequence ID" value="DAD91966.1"/>
    <property type="molecule type" value="Genomic_DNA"/>
</dbReference>